<evidence type="ECO:0000313" key="2">
    <source>
        <dbReference type="EMBL" id="QND41845.1"/>
    </source>
</evidence>
<evidence type="ECO:0000256" key="1">
    <source>
        <dbReference type="SAM" id="MobiDB-lite"/>
    </source>
</evidence>
<organism evidence="2 3">
    <name type="scientific">Rhizobium leguminosarum bv. viciae</name>
    <dbReference type="NCBI Taxonomy" id="387"/>
    <lineage>
        <taxon>Bacteria</taxon>
        <taxon>Pseudomonadati</taxon>
        <taxon>Pseudomonadota</taxon>
        <taxon>Alphaproteobacteria</taxon>
        <taxon>Hyphomicrobiales</taxon>
        <taxon>Rhizobiaceae</taxon>
        <taxon>Rhizobium/Agrobacterium group</taxon>
        <taxon>Rhizobium</taxon>
    </lineage>
</organism>
<gene>
    <name evidence="2" type="ORF">HB770_04190</name>
</gene>
<protein>
    <submittedName>
        <fullName evidence="2">Uncharacterized protein</fullName>
    </submittedName>
</protein>
<dbReference type="EMBL" id="CP050549">
    <property type="protein sequence ID" value="QND41845.1"/>
    <property type="molecule type" value="Genomic_DNA"/>
</dbReference>
<reference evidence="3" key="1">
    <citation type="journal article" date="2020" name="Mol. Plant Microbe">
        <title>Rhizobial microsymbionts of the narrowly endemic Oxytropis species growing in Kamchatka are characterized by significant genetic diversity and possess a set of genes that are associated with T3SS and T6SS secretion systems and can affect the development of symbiosis.</title>
        <authorList>
            <person name="Safronova V."/>
            <person name="Guro P."/>
            <person name="Sazanova A."/>
            <person name="Kuznetsova I."/>
            <person name="Belimov A."/>
            <person name="Yakubov V."/>
            <person name="Chirak E."/>
            <person name="Afonin A."/>
            <person name="Gogolev Y."/>
            <person name="Andronov E."/>
            <person name="Tikhonovich I."/>
        </authorList>
    </citation>
    <scope>NUCLEOTIDE SEQUENCE [LARGE SCALE GENOMIC DNA]</scope>
    <source>
        <strain evidence="3">RCAM0610</strain>
    </source>
</reference>
<name>A0A7G6RHW3_RHILV</name>
<sequence>MSDVSVGGSKLAVGSRDLTLTARESGSTDAMFEAAILEVNDVRPIRCLSTDARTVWIPRRYPSASTRASSSRIDGRKASSAAL</sequence>
<accession>A0A7G6RHW3</accession>
<proteinExistence type="predicted"/>
<dbReference type="AlphaFoldDB" id="A0A7G6RHW3"/>
<evidence type="ECO:0000313" key="3">
    <source>
        <dbReference type="Proteomes" id="UP000515518"/>
    </source>
</evidence>
<dbReference type="Proteomes" id="UP000515518">
    <property type="component" value="Chromosome"/>
</dbReference>
<feature type="region of interest" description="Disordered" evidence="1">
    <location>
        <begin position="62"/>
        <end position="83"/>
    </location>
</feature>
<feature type="compositionally biased region" description="Polar residues" evidence="1">
    <location>
        <begin position="63"/>
        <end position="72"/>
    </location>
</feature>